<dbReference type="EC" id="2.7.8.37" evidence="1"/>
<dbReference type="Gene3D" id="3.40.50.11310">
    <property type="entry name" value="Bacterial phosphonate metabolism protein PhnH"/>
    <property type="match status" value="1"/>
</dbReference>
<dbReference type="NCBIfam" id="TIGR03292">
    <property type="entry name" value="PhnH_redo"/>
    <property type="match status" value="1"/>
</dbReference>
<sequence length="192" mass="20688">MMNELQTRIVSHPADWTPLVQQRAFRRILDAFSYPGRISELETQATHVLPLVLATLADPATTLADPCEMIGAADRQRLGVKSTSADQAQFVVMPGSQLPAVEPAFGTLDSPESGATLVLVVDEIKQGGELVLSGPGIQSSVSLHVSGVDPQWWKLRKQWNSGFPLGVDLVLLDERSVVALPRTIKVAIEGGQ</sequence>
<dbReference type="Pfam" id="PF05845">
    <property type="entry name" value="PhnH"/>
    <property type="match status" value="1"/>
</dbReference>
<reference evidence="1 2" key="1">
    <citation type="submission" date="2020-08" db="EMBL/GenBank/DDBJ databases">
        <title>Genomic Encyclopedia of Type Strains, Phase IV (KMG-V): Genome sequencing to study the core and pangenomes of soil and plant-associated prokaryotes.</title>
        <authorList>
            <person name="Whitman W."/>
        </authorList>
    </citation>
    <scope>NUCLEOTIDE SEQUENCE [LARGE SCALE GENOMIC DNA]</scope>
    <source>
        <strain evidence="1 2">JPY162</strain>
    </source>
</reference>
<dbReference type="SUPFAM" id="SSF159709">
    <property type="entry name" value="PhnH-like"/>
    <property type="match status" value="1"/>
</dbReference>
<protein>
    <submittedName>
        <fullName evidence="1">Alpha-D-ribose 1-methylphosphonate 5-triphosphate synthase subunit PhnH</fullName>
        <ecNumber evidence="1">2.7.8.37</ecNumber>
    </submittedName>
</protein>
<dbReference type="AlphaFoldDB" id="A0A7W8LAJ5"/>
<dbReference type="Proteomes" id="UP000592820">
    <property type="component" value="Unassembled WGS sequence"/>
</dbReference>
<name>A0A7W8LAJ5_9BURK</name>
<dbReference type="RefSeq" id="WP_260332251.1">
    <property type="nucleotide sequence ID" value="NZ_JACHDE010000007.1"/>
</dbReference>
<accession>A0A7W8LAJ5</accession>
<keyword evidence="1" id="KW-0808">Transferase</keyword>
<dbReference type="PIRSF" id="PIRSF020680">
    <property type="entry name" value="PhnH"/>
    <property type="match status" value="1"/>
</dbReference>
<comment type="caution">
    <text evidence="1">The sequence shown here is derived from an EMBL/GenBank/DDBJ whole genome shotgun (WGS) entry which is preliminary data.</text>
</comment>
<evidence type="ECO:0000313" key="2">
    <source>
        <dbReference type="Proteomes" id="UP000592820"/>
    </source>
</evidence>
<organism evidence="1 2">
    <name type="scientific">Paraburkholderia youngii</name>
    <dbReference type="NCBI Taxonomy" id="2782701"/>
    <lineage>
        <taxon>Bacteria</taxon>
        <taxon>Pseudomonadati</taxon>
        <taxon>Pseudomonadota</taxon>
        <taxon>Betaproteobacteria</taxon>
        <taxon>Burkholderiales</taxon>
        <taxon>Burkholderiaceae</taxon>
        <taxon>Paraburkholderia</taxon>
    </lineage>
</organism>
<evidence type="ECO:0000313" key="1">
    <source>
        <dbReference type="EMBL" id="MBB5402116.1"/>
    </source>
</evidence>
<dbReference type="EMBL" id="JACHDE010000007">
    <property type="protein sequence ID" value="MBB5402116.1"/>
    <property type="molecule type" value="Genomic_DNA"/>
</dbReference>
<dbReference type="GO" id="GO:0019634">
    <property type="term" value="P:organic phosphonate metabolic process"/>
    <property type="evidence" value="ECO:0007669"/>
    <property type="project" value="InterPro"/>
</dbReference>
<dbReference type="InterPro" id="IPR038058">
    <property type="entry name" value="PhnH-like_sp"/>
</dbReference>
<dbReference type="InterPro" id="IPR008772">
    <property type="entry name" value="Phosphonate_metab_PhnH"/>
</dbReference>
<gene>
    <name evidence="1" type="ORF">HDG41_004202</name>
</gene>
<proteinExistence type="predicted"/>
<dbReference type="GO" id="GO:0061693">
    <property type="term" value="F:alpha-D-ribose 1-methylphosphonate 5-triphosphate synthase activity"/>
    <property type="evidence" value="ECO:0007669"/>
    <property type="project" value="UniProtKB-EC"/>
</dbReference>